<organism evidence="1 2">
    <name type="scientific">Bradyrhizobium iriomotense</name>
    <dbReference type="NCBI Taxonomy" id="441950"/>
    <lineage>
        <taxon>Bacteria</taxon>
        <taxon>Pseudomonadati</taxon>
        <taxon>Pseudomonadota</taxon>
        <taxon>Alphaproteobacteria</taxon>
        <taxon>Hyphomicrobiales</taxon>
        <taxon>Nitrobacteraceae</taxon>
        <taxon>Bradyrhizobium</taxon>
    </lineage>
</organism>
<protein>
    <submittedName>
        <fullName evidence="1">Uncharacterized protein</fullName>
    </submittedName>
</protein>
<dbReference type="Proteomes" id="UP001156905">
    <property type="component" value="Unassembled WGS sequence"/>
</dbReference>
<dbReference type="InterPro" id="IPR017850">
    <property type="entry name" value="Alkaline_phosphatase_core_sf"/>
</dbReference>
<name>A0ABQ6BB02_9BRAD</name>
<keyword evidence="2" id="KW-1185">Reference proteome</keyword>
<evidence type="ECO:0000313" key="2">
    <source>
        <dbReference type="Proteomes" id="UP001156905"/>
    </source>
</evidence>
<reference evidence="2" key="1">
    <citation type="journal article" date="2019" name="Int. J. Syst. Evol. Microbiol.">
        <title>The Global Catalogue of Microorganisms (GCM) 10K type strain sequencing project: providing services to taxonomists for standard genome sequencing and annotation.</title>
        <authorList>
            <consortium name="The Broad Institute Genomics Platform"/>
            <consortium name="The Broad Institute Genome Sequencing Center for Infectious Disease"/>
            <person name="Wu L."/>
            <person name="Ma J."/>
        </authorList>
    </citation>
    <scope>NUCLEOTIDE SEQUENCE [LARGE SCALE GENOMIC DNA]</scope>
    <source>
        <strain evidence="2">NBRC 102520</strain>
    </source>
</reference>
<proteinExistence type="predicted"/>
<dbReference type="SUPFAM" id="SSF53649">
    <property type="entry name" value="Alkaline phosphatase-like"/>
    <property type="match status" value="1"/>
</dbReference>
<accession>A0ABQ6BB02</accession>
<sequence>MEGGLRIPALVFWPARILAGLVSQQVTANMDWLPTLLAATGAAQDPATDSCSATTWALFDHLVSAGEQRRRQAQAELPCCFLIDDQLEFGWDLNWQFGWLAPRNIRSM</sequence>
<comment type="caution">
    <text evidence="1">The sequence shown here is derived from an EMBL/GenBank/DDBJ whole genome shotgun (WGS) entry which is preliminary data.</text>
</comment>
<dbReference type="EMBL" id="BSOW01000050">
    <property type="protein sequence ID" value="GLR91554.1"/>
    <property type="molecule type" value="Genomic_DNA"/>
</dbReference>
<evidence type="ECO:0000313" key="1">
    <source>
        <dbReference type="EMBL" id="GLR91554.1"/>
    </source>
</evidence>
<dbReference type="Gene3D" id="3.40.720.10">
    <property type="entry name" value="Alkaline Phosphatase, subunit A"/>
    <property type="match status" value="1"/>
</dbReference>
<gene>
    <name evidence="1" type="ORF">GCM10007857_82720</name>
</gene>